<dbReference type="InterPro" id="IPR007867">
    <property type="entry name" value="GMC_OxRtase_C"/>
</dbReference>
<name>A0A554NAC7_9EURY</name>
<feature type="domain" description="Glucose-methanol-choline oxidoreductase N-terminal" evidence="6">
    <location>
        <begin position="234"/>
        <end position="341"/>
    </location>
</feature>
<keyword evidence="9" id="KW-1185">Reference proteome</keyword>
<dbReference type="AlphaFoldDB" id="A0A554NAC7"/>
<dbReference type="PANTHER" id="PTHR46056:SF12">
    <property type="entry name" value="LONG-CHAIN-ALCOHOL OXIDASE"/>
    <property type="match status" value="1"/>
</dbReference>
<reference evidence="8 9" key="1">
    <citation type="submission" date="2018-06" db="EMBL/GenBank/DDBJ databases">
        <title>Natronomonas sp. F16-60 a new haloarchaeon isolated from a solar saltern of Isla Cristina, Huelva, Spain.</title>
        <authorList>
            <person name="Duran-Viseras A."/>
            <person name="Sanchez-Porro C."/>
            <person name="Ventosa A."/>
        </authorList>
    </citation>
    <scope>NUCLEOTIDE SEQUENCE [LARGE SCALE GENOMIC DNA]</scope>
    <source>
        <strain evidence="8 9">F16-60</strain>
    </source>
</reference>
<accession>A0A554NAC7</accession>
<dbReference type="PANTHER" id="PTHR46056">
    <property type="entry name" value="LONG-CHAIN-ALCOHOL OXIDASE"/>
    <property type="match status" value="1"/>
</dbReference>
<dbReference type="InterPro" id="IPR036188">
    <property type="entry name" value="FAD/NAD-bd_sf"/>
</dbReference>
<dbReference type="RefSeq" id="WP_144261793.1">
    <property type="nucleotide sequence ID" value="NZ_QMDX01000004.1"/>
</dbReference>
<feature type="domain" description="Glucose-methanol-choline oxidoreductase C-terminal" evidence="7">
    <location>
        <begin position="449"/>
        <end position="561"/>
    </location>
</feature>
<comment type="caution">
    <text evidence="8">The sequence shown here is derived from an EMBL/GenBank/DDBJ whole genome shotgun (WGS) entry which is preliminary data.</text>
</comment>
<dbReference type="OrthoDB" id="346033at2157"/>
<protein>
    <submittedName>
        <fullName evidence="8">GMC family oxidoreductase</fullName>
    </submittedName>
</protein>
<dbReference type="Gene3D" id="3.50.50.60">
    <property type="entry name" value="FAD/NAD(P)-binding domain"/>
    <property type="match status" value="2"/>
</dbReference>
<dbReference type="Pfam" id="PF05199">
    <property type="entry name" value="GMC_oxred_C"/>
    <property type="match status" value="1"/>
</dbReference>
<evidence type="ECO:0000256" key="5">
    <source>
        <dbReference type="SAM" id="MobiDB-lite"/>
    </source>
</evidence>
<feature type="region of interest" description="Disordered" evidence="5">
    <location>
        <begin position="445"/>
        <end position="482"/>
    </location>
</feature>
<dbReference type="Proteomes" id="UP000319894">
    <property type="component" value="Unassembled WGS sequence"/>
</dbReference>
<dbReference type="InterPro" id="IPR000172">
    <property type="entry name" value="GMC_OxRdtase_N"/>
</dbReference>
<feature type="compositionally biased region" description="Basic and acidic residues" evidence="5">
    <location>
        <begin position="462"/>
        <end position="482"/>
    </location>
</feature>
<comment type="similarity">
    <text evidence="1">Belongs to the GMC oxidoreductase family.</text>
</comment>
<proteinExistence type="inferred from homology"/>
<dbReference type="SUPFAM" id="SSF54373">
    <property type="entry name" value="FAD-linked reductases, C-terminal domain"/>
    <property type="match status" value="1"/>
</dbReference>
<dbReference type="GO" id="GO:0016614">
    <property type="term" value="F:oxidoreductase activity, acting on CH-OH group of donors"/>
    <property type="evidence" value="ECO:0007669"/>
    <property type="project" value="InterPro"/>
</dbReference>
<dbReference type="Pfam" id="PF00732">
    <property type="entry name" value="GMC_oxred_N"/>
    <property type="match status" value="1"/>
</dbReference>
<keyword evidence="2" id="KW-0285">Flavoprotein</keyword>
<dbReference type="EMBL" id="QMDX01000004">
    <property type="protein sequence ID" value="TSD14346.1"/>
    <property type="molecule type" value="Genomic_DNA"/>
</dbReference>
<dbReference type="InParanoid" id="A0A554NAC7"/>
<sequence length="591" mass="63636">MSGPDADTREPDVVVVGAGGDAPALAWRLGQQGIDVLMLEAGPFHGNERFPNPHAERGEGASRSPADLSGDLLDEQFTAREGDMGSPVDGKLRWGPADADRAPWARTVPQTGVISQVAGVGGTTLHYYGNHPRAFVPAINDQPHWPLDYGDLVPYYQYLEDVHPVKPAPTTPKAELFYEGARRAGYDLTTGLNVEEEGYRPFPNAILQPDEALQGEYDGDFRDLSGDTLAAHEHQGGPHPRGADFERRAKRGSLVSLVPKALDTGHVEIRPNAFATQVLTRAGPGPLEACGVEYRDTWTGRARRVFADVVVLSAGCIETPRLWLNSGLPDDGWVGRGLTTHHFDFVSGRFDADTLEEIIGQRAVEPHQGQAAGSRLDVPGAGGIAVNTFAPGITAASMYSESVNGFAFENDTSGEPWDTEGRVVGQQLKDEMSDYRRTLTLICHTDDRPRQDNGVSLDPSTEDEHGPIARLDWSPHPEDDERRLDLARRSARLLEEAGAEHIHRSAAAPIFLHMQSSMAIGKVLDTGGEALSADRLFVADHSALANGVGGANPTHTGQALALRTAEHLADRYFDGVADPIPADPTPASADD</sequence>
<evidence type="ECO:0000256" key="2">
    <source>
        <dbReference type="ARBA" id="ARBA00022630"/>
    </source>
</evidence>
<feature type="region of interest" description="Disordered" evidence="5">
    <location>
        <begin position="47"/>
        <end position="69"/>
    </location>
</feature>
<gene>
    <name evidence="8" type="ORF">DP107_08850</name>
</gene>
<evidence type="ECO:0000313" key="9">
    <source>
        <dbReference type="Proteomes" id="UP000319894"/>
    </source>
</evidence>
<organism evidence="8 9">
    <name type="scientific">Haloglomus irregulare</name>
    <dbReference type="NCBI Taxonomy" id="2234134"/>
    <lineage>
        <taxon>Archaea</taxon>
        <taxon>Methanobacteriati</taxon>
        <taxon>Methanobacteriota</taxon>
        <taxon>Stenosarchaea group</taxon>
        <taxon>Halobacteria</taxon>
        <taxon>Halobacteriales</taxon>
        <taxon>Natronomonadaceae</taxon>
        <taxon>Haloglomus</taxon>
    </lineage>
</organism>
<keyword evidence="3" id="KW-0274">FAD</keyword>
<evidence type="ECO:0000256" key="1">
    <source>
        <dbReference type="ARBA" id="ARBA00010790"/>
    </source>
</evidence>
<dbReference type="SUPFAM" id="SSF51905">
    <property type="entry name" value="FAD/NAD(P)-binding domain"/>
    <property type="match status" value="1"/>
</dbReference>
<evidence type="ECO:0000256" key="3">
    <source>
        <dbReference type="ARBA" id="ARBA00022827"/>
    </source>
</evidence>
<evidence type="ECO:0000256" key="4">
    <source>
        <dbReference type="ARBA" id="ARBA00023002"/>
    </source>
</evidence>
<evidence type="ECO:0000259" key="6">
    <source>
        <dbReference type="Pfam" id="PF00732"/>
    </source>
</evidence>
<keyword evidence="4" id="KW-0560">Oxidoreductase</keyword>
<evidence type="ECO:0000259" key="7">
    <source>
        <dbReference type="Pfam" id="PF05199"/>
    </source>
</evidence>
<evidence type="ECO:0000313" key="8">
    <source>
        <dbReference type="EMBL" id="TSD14346.1"/>
    </source>
</evidence>
<dbReference type="GO" id="GO:0050660">
    <property type="term" value="F:flavin adenine dinucleotide binding"/>
    <property type="evidence" value="ECO:0007669"/>
    <property type="project" value="InterPro"/>
</dbReference>